<accession>A0A5Q2RKN3</accession>
<dbReference type="Proteomes" id="UP000334019">
    <property type="component" value="Chromosome"/>
</dbReference>
<dbReference type="AlphaFoldDB" id="A0A5Q2RKN3"/>
<dbReference type="Gene3D" id="1.20.120.450">
    <property type="entry name" value="dinb family like domain"/>
    <property type="match status" value="1"/>
</dbReference>
<reference evidence="1 2" key="1">
    <citation type="submission" date="2019-11" db="EMBL/GenBank/DDBJ databases">
        <authorList>
            <person name="He Y."/>
        </authorList>
    </citation>
    <scope>NUCLEOTIDE SEQUENCE [LARGE SCALE GENOMIC DNA]</scope>
    <source>
        <strain evidence="1 2">SCSIO 58843</strain>
    </source>
</reference>
<gene>
    <name evidence="1" type="ORF">GH723_13575</name>
</gene>
<dbReference type="InterPro" id="IPR034660">
    <property type="entry name" value="DinB/YfiT-like"/>
</dbReference>
<dbReference type="InterPro" id="IPR007061">
    <property type="entry name" value="MST-like"/>
</dbReference>
<organism evidence="1 2">
    <name type="scientific">Actinomarinicola tropica</name>
    <dbReference type="NCBI Taxonomy" id="2789776"/>
    <lineage>
        <taxon>Bacteria</taxon>
        <taxon>Bacillati</taxon>
        <taxon>Actinomycetota</taxon>
        <taxon>Acidimicrobiia</taxon>
        <taxon>Acidimicrobiales</taxon>
        <taxon>Iamiaceae</taxon>
        <taxon>Actinomarinicola</taxon>
    </lineage>
</organism>
<dbReference type="Pfam" id="PF04978">
    <property type="entry name" value="MST"/>
    <property type="match status" value="1"/>
</dbReference>
<dbReference type="RefSeq" id="WP_153760150.1">
    <property type="nucleotide sequence ID" value="NZ_CP045851.1"/>
</dbReference>
<evidence type="ECO:0000313" key="2">
    <source>
        <dbReference type="Proteomes" id="UP000334019"/>
    </source>
</evidence>
<name>A0A5Q2RKN3_9ACTN</name>
<dbReference type="KEGG" id="atq:GH723_13575"/>
<keyword evidence="2" id="KW-1185">Reference proteome</keyword>
<dbReference type="EMBL" id="CP045851">
    <property type="protein sequence ID" value="QGG96044.1"/>
    <property type="molecule type" value="Genomic_DNA"/>
</dbReference>
<protein>
    <submittedName>
        <fullName evidence="1">DUF664 domain-containing protein</fullName>
    </submittedName>
</protein>
<proteinExistence type="predicted"/>
<evidence type="ECO:0000313" key="1">
    <source>
        <dbReference type="EMBL" id="QGG96044.1"/>
    </source>
</evidence>
<dbReference type="SUPFAM" id="SSF109854">
    <property type="entry name" value="DinB/YfiT-like putative metalloenzymes"/>
    <property type="match status" value="1"/>
</dbReference>
<sequence>MSRVDEQGRPEPPVAGDEVSTLLGFLDFHRATLEWKCDGLGADDLAITIGPSTMTLGGLLTHLAFVEDHWFSFHLLGQPRCAPWDAVDWRSNRDGDWTRAAEHDPDEVRAMWRDAVARSRRIVDQALAAGGLDTPCARPWSDGTTPTLRWVLVHMVEEYSRHNGHADLLREAIDGSVGE</sequence>